<dbReference type="Pfam" id="PF00512">
    <property type="entry name" value="HisKA"/>
    <property type="match status" value="1"/>
</dbReference>
<keyword evidence="3" id="KW-0597">Phosphoprotein</keyword>
<dbReference type="InterPro" id="IPR036890">
    <property type="entry name" value="HATPase_C_sf"/>
</dbReference>
<feature type="domain" description="Histidine kinase" evidence="9">
    <location>
        <begin position="255"/>
        <end position="460"/>
    </location>
</feature>
<proteinExistence type="predicted"/>
<dbReference type="PRINTS" id="PR00344">
    <property type="entry name" value="BCTRLSENSOR"/>
</dbReference>
<evidence type="ECO:0000256" key="5">
    <source>
        <dbReference type="ARBA" id="ARBA00022741"/>
    </source>
</evidence>
<dbReference type="Gene3D" id="3.30.565.10">
    <property type="entry name" value="Histidine kinase-like ATPase, C-terminal domain"/>
    <property type="match status" value="1"/>
</dbReference>
<dbReference type="InterPro" id="IPR005467">
    <property type="entry name" value="His_kinase_dom"/>
</dbReference>
<comment type="catalytic activity">
    <reaction evidence="1">
        <text>ATP + protein L-histidine = ADP + protein N-phospho-L-histidine.</text>
        <dbReference type="EC" id="2.7.13.3"/>
    </reaction>
</comment>
<dbReference type="SUPFAM" id="SSF55874">
    <property type="entry name" value="ATPase domain of HSP90 chaperone/DNA topoisomerase II/histidine kinase"/>
    <property type="match status" value="1"/>
</dbReference>
<dbReference type="PANTHER" id="PTHR43065:SF10">
    <property type="entry name" value="PEROXIDE STRESS-ACTIVATED HISTIDINE KINASE MAK3"/>
    <property type="match status" value="1"/>
</dbReference>
<evidence type="ECO:0000256" key="8">
    <source>
        <dbReference type="ARBA" id="ARBA00023012"/>
    </source>
</evidence>
<evidence type="ECO:0000256" key="6">
    <source>
        <dbReference type="ARBA" id="ARBA00022777"/>
    </source>
</evidence>
<dbReference type="GO" id="GO:0000155">
    <property type="term" value="F:phosphorelay sensor kinase activity"/>
    <property type="evidence" value="ECO:0007669"/>
    <property type="project" value="InterPro"/>
</dbReference>
<dbReference type="SMART" id="SM00387">
    <property type="entry name" value="HATPase_c"/>
    <property type="match status" value="1"/>
</dbReference>
<dbReference type="GO" id="GO:0005524">
    <property type="term" value="F:ATP binding"/>
    <property type="evidence" value="ECO:0007669"/>
    <property type="project" value="UniProtKB-KW"/>
</dbReference>
<name>A0A7V5NZB4_9BACT</name>
<dbReference type="PROSITE" id="PS50109">
    <property type="entry name" value="HIS_KIN"/>
    <property type="match status" value="1"/>
</dbReference>
<dbReference type="CDD" id="cd00075">
    <property type="entry name" value="HATPase"/>
    <property type="match status" value="1"/>
</dbReference>
<dbReference type="InterPro" id="IPR003018">
    <property type="entry name" value="GAF"/>
</dbReference>
<dbReference type="InterPro" id="IPR029016">
    <property type="entry name" value="GAF-like_dom_sf"/>
</dbReference>
<evidence type="ECO:0000256" key="1">
    <source>
        <dbReference type="ARBA" id="ARBA00000085"/>
    </source>
</evidence>
<dbReference type="SUPFAM" id="SSF55781">
    <property type="entry name" value="GAF domain-like"/>
    <property type="match status" value="1"/>
</dbReference>
<dbReference type="InterPro" id="IPR003661">
    <property type="entry name" value="HisK_dim/P_dom"/>
</dbReference>
<dbReference type="InterPro" id="IPR003594">
    <property type="entry name" value="HATPase_dom"/>
</dbReference>
<evidence type="ECO:0000256" key="7">
    <source>
        <dbReference type="ARBA" id="ARBA00022840"/>
    </source>
</evidence>
<protein>
    <recommendedName>
        <fullName evidence="2">histidine kinase</fullName>
        <ecNumber evidence="2">2.7.13.3</ecNumber>
    </recommendedName>
</protein>
<reference evidence="10" key="1">
    <citation type="journal article" date="2020" name="mSystems">
        <title>Genome- and Community-Level Interaction Insights into Carbon Utilization and Element Cycling Functions of Hydrothermarchaeota in Hydrothermal Sediment.</title>
        <authorList>
            <person name="Zhou Z."/>
            <person name="Liu Y."/>
            <person name="Xu W."/>
            <person name="Pan J."/>
            <person name="Luo Z.H."/>
            <person name="Li M."/>
        </authorList>
    </citation>
    <scope>NUCLEOTIDE SEQUENCE [LARGE SCALE GENOMIC DNA]</scope>
    <source>
        <strain evidence="10">HyVt-533</strain>
    </source>
</reference>
<dbReference type="AlphaFoldDB" id="A0A7V5NZB4"/>
<keyword evidence="6 10" id="KW-0418">Kinase</keyword>
<sequence length="466" mass="51812">MADFNLSKPLILSSMEDFISINLRAQPCGYENCRVGELLNLSLRFATQLLKAEDEYDLFATVLVAVTAAEGLGFNRAFIWRRQETRDAFKAVVALGPASPEEAASVWRSLEEKRPSFEEMVKEARQAFQTGRYSLAALVKDFSFSFPSDLLAGQGAILLKAREHVELRPLFEKLGVSEAACAPLNVPPGAYGFIWVDNFVTKRPILEEDLRFLETIAVLASMALHRLLVCEELNRQKHLLVEAEKLSAIGELSSKIFHEIRNPVSALGGLSKLLLRKRIPEDLEAYLKTMVKEAERLERVLEDLFEFVRPIELQKEPVRLCRLLQTALTLFLSSFKEAGIHVSLQSEGGDPIVLVDPKEMQLVFIHLIKNALEAMPEGGELKIILEIKDGVLVRIIDSGTGIPKNFLKRVTEPFFTTKTYGSGLGLSVAKKIVEMHGGTLTLKAAQPVGTEVQVYLPAALLLNGRS</sequence>
<evidence type="ECO:0000259" key="9">
    <source>
        <dbReference type="PROSITE" id="PS50109"/>
    </source>
</evidence>
<dbReference type="Gene3D" id="1.10.287.130">
    <property type="match status" value="1"/>
</dbReference>
<keyword evidence="5" id="KW-0547">Nucleotide-binding</keyword>
<evidence type="ECO:0000256" key="4">
    <source>
        <dbReference type="ARBA" id="ARBA00022679"/>
    </source>
</evidence>
<evidence type="ECO:0000256" key="3">
    <source>
        <dbReference type="ARBA" id="ARBA00022553"/>
    </source>
</evidence>
<evidence type="ECO:0000256" key="2">
    <source>
        <dbReference type="ARBA" id="ARBA00012438"/>
    </source>
</evidence>
<dbReference type="Pfam" id="PF01590">
    <property type="entry name" value="GAF"/>
    <property type="match status" value="1"/>
</dbReference>
<keyword evidence="4" id="KW-0808">Transferase</keyword>
<comment type="caution">
    <text evidence="10">The sequence shown here is derived from an EMBL/GenBank/DDBJ whole genome shotgun (WGS) entry which is preliminary data.</text>
</comment>
<keyword evidence="7" id="KW-0067">ATP-binding</keyword>
<dbReference type="Gene3D" id="3.30.450.40">
    <property type="match status" value="1"/>
</dbReference>
<dbReference type="InterPro" id="IPR036097">
    <property type="entry name" value="HisK_dim/P_sf"/>
</dbReference>
<dbReference type="EC" id="2.7.13.3" evidence="2"/>
<dbReference type="EMBL" id="DROK01000089">
    <property type="protein sequence ID" value="HHI96802.1"/>
    <property type="molecule type" value="Genomic_DNA"/>
</dbReference>
<dbReference type="SMART" id="SM00065">
    <property type="entry name" value="GAF"/>
    <property type="match status" value="1"/>
</dbReference>
<dbReference type="Proteomes" id="UP000886101">
    <property type="component" value="Unassembled WGS sequence"/>
</dbReference>
<keyword evidence="8" id="KW-0902">Two-component regulatory system</keyword>
<organism evidence="10">
    <name type="scientific">Thermodesulfatator atlanticus</name>
    <dbReference type="NCBI Taxonomy" id="501497"/>
    <lineage>
        <taxon>Bacteria</taxon>
        <taxon>Pseudomonadati</taxon>
        <taxon>Thermodesulfobacteriota</taxon>
        <taxon>Thermodesulfobacteria</taxon>
        <taxon>Thermodesulfobacteriales</taxon>
        <taxon>Thermodesulfatatoraceae</taxon>
        <taxon>Thermodesulfatator</taxon>
    </lineage>
</organism>
<dbReference type="PANTHER" id="PTHR43065">
    <property type="entry name" value="SENSOR HISTIDINE KINASE"/>
    <property type="match status" value="1"/>
</dbReference>
<accession>A0A7V5NZB4</accession>
<dbReference type="InterPro" id="IPR004358">
    <property type="entry name" value="Sig_transdc_His_kin-like_C"/>
</dbReference>
<dbReference type="CDD" id="cd00082">
    <property type="entry name" value="HisKA"/>
    <property type="match status" value="1"/>
</dbReference>
<gene>
    <name evidence="10" type="ORF">ENJ96_03025</name>
</gene>
<dbReference type="SMART" id="SM00388">
    <property type="entry name" value="HisKA"/>
    <property type="match status" value="1"/>
</dbReference>
<dbReference type="SUPFAM" id="SSF47384">
    <property type="entry name" value="Homodimeric domain of signal transducing histidine kinase"/>
    <property type="match status" value="1"/>
</dbReference>
<dbReference type="Pfam" id="PF02518">
    <property type="entry name" value="HATPase_c"/>
    <property type="match status" value="1"/>
</dbReference>
<evidence type="ECO:0000313" key="10">
    <source>
        <dbReference type="EMBL" id="HHI96802.1"/>
    </source>
</evidence>